<sequence length="121" mass="14303">MSYWENEEFDKPDVQIISKDLLNFDGVPLYCTIKPSDWDKIESMTFLNESGIEFTNDYILTDRGYLRISSMRLKKQLKPFYKKKGRLVIQRWRDGKDNRSTIYKVALDPVEITGKKPTSKK</sequence>
<comment type="caution">
    <text evidence="1">The sequence shown here is derived from an EMBL/GenBank/DDBJ whole genome shotgun (WGS) entry which is preliminary data.</text>
</comment>
<reference evidence="1" key="1">
    <citation type="journal article" date="2014" name="Front. Microbiol.">
        <title>High frequency of phylogenetically diverse reductive dehalogenase-homologous genes in deep subseafloor sedimentary metagenomes.</title>
        <authorList>
            <person name="Kawai M."/>
            <person name="Futagami T."/>
            <person name="Toyoda A."/>
            <person name="Takaki Y."/>
            <person name="Nishi S."/>
            <person name="Hori S."/>
            <person name="Arai W."/>
            <person name="Tsubouchi T."/>
            <person name="Morono Y."/>
            <person name="Uchiyama I."/>
            <person name="Ito T."/>
            <person name="Fujiyama A."/>
            <person name="Inagaki F."/>
            <person name="Takami H."/>
        </authorList>
    </citation>
    <scope>NUCLEOTIDE SEQUENCE</scope>
    <source>
        <strain evidence="1">Expedition CK06-06</strain>
    </source>
</reference>
<dbReference type="AlphaFoldDB" id="X1AEX8"/>
<protein>
    <submittedName>
        <fullName evidence="1">Uncharacterized protein</fullName>
    </submittedName>
</protein>
<proteinExistence type="predicted"/>
<accession>X1AEX8</accession>
<evidence type="ECO:0000313" key="1">
    <source>
        <dbReference type="EMBL" id="GAG58626.1"/>
    </source>
</evidence>
<gene>
    <name evidence="1" type="ORF">S01H4_07015</name>
</gene>
<organism evidence="1">
    <name type="scientific">marine sediment metagenome</name>
    <dbReference type="NCBI Taxonomy" id="412755"/>
    <lineage>
        <taxon>unclassified sequences</taxon>
        <taxon>metagenomes</taxon>
        <taxon>ecological metagenomes</taxon>
    </lineage>
</organism>
<dbReference type="EMBL" id="BART01002244">
    <property type="protein sequence ID" value="GAG58626.1"/>
    <property type="molecule type" value="Genomic_DNA"/>
</dbReference>
<name>X1AEX8_9ZZZZ</name>